<proteinExistence type="inferred from homology"/>
<dbReference type="PANTHER" id="PTHR34824:SF1">
    <property type="entry name" value="HEAT-INDUCIBLE TRANSCRIPTION REPRESSOR HRCA"/>
    <property type="match status" value="1"/>
</dbReference>
<dbReference type="Proteomes" id="UP000253034">
    <property type="component" value="Unassembled WGS sequence"/>
</dbReference>
<keyword evidence="2 6" id="KW-0805">Transcription regulation</keyword>
<dbReference type="PANTHER" id="PTHR34824">
    <property type="entry name" value="HEAT-INDUCIBLE TRANSCRIPTION REPRESSOR HRCA"/>
    <property type="match status" value="1"/>
</dbReference>
<reference evidence="8 9" key="1">
    <citation type="submission" date="2018-07" db="EMBL/GenBank/DDBJ databases">
        <title>Genomic Encyclopedia of Type Strains, Phase IV (KMG-IV): sequencing the most valuable type-strain genomes for metagenomic binning, comparative biology and taxonomic classification.</title>
        <authorList>
            <person name="Goeker M."/>
        </authorList>
    </citation>
    <scope>NUCLEOTIDE SEQUENCE [LARGE SCALE GENOMIC DNA]</scope>
    <source>
        <strain evidence="8 9">DSM 27016</strain>
    </source>
</reference>
<gene>
    <name evidence="6" type="primary">hrcA</name>
    <name evidence="8" type="ORF">DFR58_106146</name>
</gene>
<dbReference type="InterPro" id="IPR029016">
    <property type="entry name" value="GAF-like_dom_sf"/>
</dbReference>
<comment type="caution">
    <text evidence="8">The sequence shown here is derived from an EMBL/GenBank/DDBJ whole genome shotgun (WGS) entry which is preliminary data.</text>
</comment>
<dbReference type="GO" id="GO:0045892">
    <property type="term" value="P:negative regulation of DNA-templated transcription"/>
    <property type="evidence" value="ECO:0007669"/>
    <property type="project" value="UniProtKB-UniRule"/>
</dbReference>
<name>A0A369BBY3_9FIRM</name>
<comment type="similarity">
    <text evidence="6">Belongs to the HrcA family.</text>
</comment>
<keyword evidence="3 6" id="KW-0346">Stress response</keyword>
<comment type="function">
    <text evidence="5 6">Negative regulator of class I heat shock genes (grpE-dnaK-dnaJ and groELS operons). Prevents heat-shock induction of these operons.</text>
</comment>
<dbReference type="InterPro" id="IPR036388">
    <property type="entry name" value="WH-like_DNA-bd_sf"/>
</dbReference>
<evidence type="ECO:0000256" key="5">
    <source>
        <dbReference type="ARBA" id="ARBA00055319"/>
    </source>
</evidence>
<organism evidence="8 9">
    <name type="scientific">Anaerobacterium chartisolvens</name>
    <dbReference type="NCBI Taxonomy" id="1297424"/>
    <lineage>
        <taxon>Bacteria</taxon>
        <taxon>Bacillati</taxon>
        <taxon>Bacillota</taxon>
        <taxon>Clostridia</taxon>
        <taxon>Eubacteriales</taxon>
        <taxon>Oscillospiraceae</taxon>
        <taxon>Anaerobacterium</taxon>
    </lineage>
</organism>
<sequence>MMFLDDRKMRILRAIIDDYINTAEPIGSRTIARKHELGLSSATIRNEMADLEDMGYLAQPHTSAGRIPSDKGYRLYVDQLMRASDLSIEDIEHIRRSMEIKINELGQLMKQASLVMSKITKYTSMAMIPQTNKIALKAVQVVPVEVGKALIIIVTNTGIVRNGLIRISESITPDLLIKVSNVFNDKLSGLTLEQINFPLIKEIEYEMGMAKEILLPILDGVADCINQTDTSEVYLDGTTNILNYPEFRDVIKAKEFLDTLDEKDILCRILKGASSSKGVTIQIGAENEMKEIKDCSLITTTYSLGNIIIGSIGIIGPTRMEYSRVISTMNYIREKINQELNKLIGSQPDGSSTE</sequence>
<dbReference type="Gene3D" id="1.10.10.10">
    <property type="entry name" value="Winged helix-like DNA-binding domain superfamily/Winged helix DNA-binding domain"/>
    <property type="match status" value="1"/>
</dbReference>
<accession>A0A369BBY3</accession>
<dbReference type="GO" id="GO:0003677">
    <property type="term" value="F:DNA binding"/>
    <property type="evidence" value="ECO:0007669"/>
    <property type="project" value="InterPro"/>
</dbReference>
<dbReference type="AlphaFoldDB" id="A0A369BBY3"/>
<evidence type="ECO:0000256" key="2">
    <source>
        <dbReference type="ARBA" id="ARBA00023015"/>
    </source>
</evidence>
<dbReference type="Pfam" id="PF01628">
    <property type="entry name" value="HrcA"/>
    <property type="match status" value="1"/>
</dbReference>
<dbReference type="SUPFAM" id="SSF46785">
    <property type="entry name" value="Winged helix' DNA-binding domain"/>
    <property type="match status" value="1"/>
</dbReference>
<feature type="domain" description="Heat-inducible transcription repressor HrcA C-terminal" evidence="7">
    <location>
        <begin position="107"/>
        <end position="326"/>
    </location>
</feature>
<dbReference type="InterPro" id="IPR023120">
    <property type="entry name" value="WHTH_transcript_rep_HrcA_IDD"/>
</dbReference>
<evidence type="ECO:0000313" key="8">
    <source>
        <dbReference type="EMBL" id="RCX17977.1"/>
    </source>
</evidence>
<dbReference type="Gene3D" id="3.30.390.60">
    <property type="entry name" value="Heat-inducible transcription repressor hrca homolog, domain 3"/>
    <property type="match status" value="1"/>
</dbReference>
<keyword evidence="9" id="KW-1185">Reference proteome</keyword>
<evidence type="ECO:0000259" key="7">
    <source>
        <dbReference type="Pfam" id="PF01628"/>
    </source>
</evidence>
<evidence type="ECO:0000256" key="6">
    <source>
        <dbReference type="HAMAP-Rule" id="MF_00081"/>
    </source>
</evidence>
<dbReference type="InterPro" id="IPR036390">
    <property type="entry name" value="WH_DNA-bd_sf"/>
</dbReference>
<dbReference type="EMBL" id="QPJT01000006">
    <property type="protein sequence ID" value="RCX17977.1"/>
    <property type="molecule type" value="Genomic_DNA"/>
</dbReference>
<dbReference type="SUPFAM" id="SSF55781">
    <property type="entry name" value="GAF domain-like"/>
    <property type="match status" value="1"/>
</dbReference>
<keyword evidence="1 6" id="KW-0678">Repressor</keyword>
<dbReference type="FunFam" id="1.10.10.10:FF:000049">
    <property type="entry name" value="Heat-inducible transcription repressor HrcA"/>
    <property type="match status" value="1"/>
</dbReference>
<dbReference type="InterPro" id="IPR021153">
    <property type="entry name" value="HrcA_C"/>
</dbReference>
<evidence type="ECO:0000256" key="1">
    <source>
        <dbReference type="ARBA" id="ARBA00022491"/>
    </source>
</evidence>
<protein>
    <recommendedName>
        <fullName evidence="6">Heat-inducible transcription repressor HrcA</fullName>
    </recommendedName>
</protein>
<evidence type="ECO:0000256" key="4">
    <source>
        <dbReference type="ARBA" id="ARBA00023163"/>
    </source>
</evidence>
<keyword evidence="4 6" id="KW-0804">Transcription</keyword>
<dbReference type="PIRSF" id="PIRSF005485">
    <property type="entry name" value="HrcA"/>
    <property type="match status" value="1"/>
</dbReference>
<evidence type="ECO:0000256" key="3">
    <source>
        <dbReference type="ARBA" id="ARBA00023016"/>
    </source>
</evidence>
<dbReference type="HAMAP" id="MF_00081">
    <property type="entry name" value="HrcA"/>
    <property type="match status" value="1"/>
</dbReference>
<dbReference type="NCBIfam" id="TIGR00331">
    <property type="entry name" value="hrcA"/>
    <property type="match status" value="1"/>
</dbReference>
<dbReference type="InterPro" id="IPR002571">
    <property type="entry name" value="HrcA"/>
</dbReference>
<dbReference type="Gene3D" id="3.30.450.40">
    <property type="match status" value="1"/>
</dbReference>
<evidence type="ECO:0000313" key="9">
    <source>
        <dbReference type="Proteomes" id="UP000253034"/>
    </source>
</evidence>